<evidence type="ECO:0000313" key="1">
    <source>
        <dbReference type="EMBL" id="KAJ8374110.1"/>
    </source>
</evidence>
<comment type="caution">
    <text evidence="1">The sequence shown here is derived from an EMBL/GenBank/DDBJ whole genome shotgun (WGS) entry which is preliminary data.</text>
</comment>
<reference evidence="1" key="1">
    <citation type="journal article" date="2023" name="Science">
        <title>Genome structures resolve the early diversification of teleost fishes.</title>
        <authorList>
            <person name="Parey E."/>
            <person name="Louis A."/>
            <person name="Montfort J."/>
            <person name="Bouchez O."/>
            <person name="Roques C."/>
            <person name="Iampietro C."/>
            <person name="Lluch J."/>
            <person name="Castinel A."/>
            <person name="Donnadieu C."/>
            <person name="Desvignes T."/>
            <person name="Floi Bucao C."/>
            <person name="Jouanno E."/>
            <person name="Wen M."/>
            <person name="Mejri S."/>
            <person name="Dirks R."/>
            <person name="Jansen H."/>
            <person name="Henkel C."/>
            <person name="Chen W.J."/>
            <person name="Zahm M."/>
            <person name="Cabau C."/>
            <person name="Klopp C."/>
            <person name="Thompson A.W."/>
            <person name="Robinson-Rechavi M."/>
            <person name="Braasch I."/>
            <person name="Lecointre G."/>
            <person name="Bobe J."/>
            <person name="Postlethwait J.H."/>
            <person name="Berthelot C."/>
            <person name="Roest Crollius H."/>
            <person name="Guiguen Y."/>
        </authorList>
    </citation>
    <scope>NUCLEOTIDE SEQUENCE</scope>
    <source>
        <strain evidence="1">WJC10195</strain>
    </source>
</reference>
<name>A0A9Q1G2D6_SYNKA</name>
<dbReference type="AlphaFoldDB" id="A0A9Q1G2D6"/>
<accession>A0A9Q1G2D6</accession>
<gene>
    <name evidence="1" type="ORF">SKAU_G00046900</name>
</gene>
<evidence type="ECO:0000313" key="2">
    <source>
        <dbReference type="Proteomes" id="UP001152622"/>
    </source>
</evidence>
<keyword evidence="2" id="KW-1185">Reference proteome</keyword>
<proteinExistence type="predicted"/>
<dbReference type="EMBL" id="JAINUF010000002">
    <property type="protein sequence ID" value="KAJ8374110.1"/>
    <property type="molecule type" value="Genomic_DNA"/>
</dbReference>
<sequence length="128" mass="14187">MFLVIRARRCGLERVSALRVSDSPVLATRLKGTAHLADQWQQTGVDNLKAPLLAHIALDSLTCSLEKLPFAVKLPSTSTEQKTEGKTAVTGIKLPALRLNPTQMRLCNPTMFSQRSHDNTRQHSRNTI</sequence>
<organism evidence="1 2">
    <name type="scientific">Synaphobranchus kaupii</name>
    <name type="common">Kaup's arrowtooth eel</name>
    <dbReference type="NCBI Taxonomy" id="118154"/>
    <lineage>
        <taxon>Eukaryota</taxon>
        <taxon>Metazoa</taxon>
        <taxon>Chordata</taxon>
        <taxon>Craniata</taxon>
        <taxon>Vertebrata</taxon>
        <taxon>Euteleostomi</taxon>
        <taxon>Actinopterygii</taxon>
        <taxon>Neopterygii</taxon>
        <taxon>Teleostei</taxon>
        <taxon>Anguilliformes</taxon>
        <taxon>Synaphobranchidae</taxon>
        <taxon>Synaphobranchus</taxon>
    </lineage>
</organism>
<protein>
    <submittedName>
        <fullName evidence="1">Uncharacterized protein</fullName>
    </submittedName>
</protein>
<dbReference type="Proteomes" id="UP001152622">
    <property type="component" value="Chromosome 2"/>
</dbReference>